<keyword evidence="4 6" id="KW-0378">Hydrolase</keyword>
<sequence>MNGQKFLVQLVNPNAKYPIRGSVGAAGYDLFSSENVTIPVSGRYAVDTGLIMKIPDNCYGRVAARSGLAVKHSIDVSAGVIDSDYRGIVKILLLNNGKTPFEIRIGDRIAQLILENISTPEISPAEDLAATEKTERGAGGFGSTGGFTGQ</sequence>
<keyword evidence="9" id="KW-1185">Reference proteome</keyword>
<comment type="pathway">
    <text evidence="1 6">Pyrimidine metabolism; dUMP biosynthesis; dUMP from dCTP (dUTP route): step 2/2.</text>
</comment>
<dbReference type="InterPro" id="IPR008181">
    <property type="entry name" value="dUTPase"/>
</dbReference>
<evidence type="ECO:0000256" key="5">
    <source>
        <dbReference type="ARBA" id="ARBA00023080"/>
    </source>
</evidence>
<dbReference type="Pfam" id="PF00692">
    <property type="entry name" value="dUTPase"/>
    <property type="match status" value="1"/>
</dbReference>
<dbReference type="OrthoDB" id="10261072at2759"/>
<comment type="caution">
    <text evidence="8">The sequence shown here is derived from an EMBL/GenBank/DDBJ whole genome shotgun (WGS) entry which is preliminary data.</text>
</comment>
<dbReference type="GO" id="GO:0046081">
    <property type="term" value="P:dUTP catabolic process"/>
    <property type="evidence" value="ECO:0007669"/>
    <property type="project" value="UniProtKB-UniRule"/>
</dbReference>
<dbReference type="EMBL" id="LSSK01000210">
    <property type="protein sequence ID" value="OMH84341.1"/>
    <property type="molecule type" value="Genomic_DNA"/>
</dbReference>
<evidence type="ECO:0000256" key="6">
    <source>
        <dbReference type="RuleBase" id="RU367024"/>
    </source>
</evidence>
<accession>A0A1R1PTR5</accession>
<evidence type="ECO:0000313" key="8">
    <source>
        <dbReference type="EMBL" id="OMH84341.1"/>
    </source>
</evidence>
<gene>
    <name evidence="8" type="ORF">AX774_g2141</name>
</gene>
<comment type="function">
    <text evidence="6">Involved in nucleotide metabolism via production of dUMP, the immediate precursor of thymidine nucleotides, and decreases the intracellular concentration of dUTP so that uracil cannot be incorporated into DNA.</text>
</comment>
<dbReference type="GO" id="GO:0000287">
    <property type="term" value="F:magnesium ion binding"/>
    <property type="evidence" value="ECO:0007669"/>
    <property type="project" value="UniProtKB-UniRule"/>
</dbReference>
<feature type="domain" description="dUTPase-like" evidence="7">
    <location>
        <begin position="15"/>
        <end position="145"/>
    </location>
</feature>
<dbReference type="InterPro" id="IPR033704">
    <property type="entry name" value="dUTPase_trimeric"/>
</dbReference>
<dbReference type="InterPro" id="IPR036157">
    <property type="entry name" value="dUTPase-like_sf"/>
</dbReference>
<evidence type="ECO:0000259" key="7">
    <source>
        <dbReference type="Pfam" id="PF00692"/>
    </source>
</evidence>
<dbReference type="GO" id="GO:0004170">
    <property type="term" value="F:dUTP diphosphatase activity"/>
    <property type="evidence" value="ECO:0007669"/>
    <property type="project" value="UniProtKB-UniRule"/>
</dbReference>
<dbReference type="UniPathway" id="UPA00610">
    <property type="reaction ID" value="UER00666"/>
</dbReference>
<evidence type="ECO:0000256" key="2">
    <source>
        <dbReference type="ARBA" id="ARBA00006581"/>
    </source>
</evidence>
<dbReference type="SUPFAM" id="SSF51283">
    <property type="entry name" value="dUTPase-like"/>
    <property type="match status" value="1"/>
</dbReference>
<comment type="similarity">
    <text evidence="2 6">Belongs to the dUTPase family.</text>
</comment>
<evidence type="ECO:0000256" key="3">
    <source>
        <dbReference type="ARBA" id="ARBA00011233"/>
    </source>
</evidence>
<proteinExistence type="inferred from homology"/>
<protein>
    <recommendedName>
        <fullName evidence="6">Deoxyuridine 5'-triphosphate nucleotidohydrolase</fullName>
        <shortName evidence="6">dUTPase</shortName>
        <ecNumber evidence="6">3.6.1.23</ecNumber>
    </recommendedName>
    <alternativeName>
        <fullName evidence="6">dUTP pyrophosphatase</fullName>
    </alternativeName>
</protein>
<keyword evidence="6" id="KW-0460">Magnesium</keyword>
<evidence type="ECO:0000313" key="9">
    <source>
        <dbReference type="Proteomes" id="UP000188320"/>
    </source>
</evidence>
<dbReference type="CDD" id="cd07557">
    <property type="entry name" value="trimeric_dUTPase"/>
    <property type="match status" value="1"/>
</dbReference>
<dbReference type="AlphaFoldDB" id="A0A1R1PTR5"/>
<comment type="cofactor">
    <cofactor evidence="6">
        <name>Mg(2+)</name>
        <dbReference type="ChEBI" id="CHEBI:18420"/>
    </cofactor>
</comment>
<comment type="subunit">
    <text evidence="3 6">Homotrimer.</text>
</comment>
<dbReference type="Proteomes" id="UP000188320">
    <property type="component" value="Unassembled WGS sequence"/>
</dbReference>
<reference evidence="9" key="1">
    <citation type="submission" date="2017-01" db="EMBL/GenBank/DDBJ databases">
        <authorList>
            <person name="Wang Y."/>
            <person name="White M."/>
            <person name="Kvist S."/>
            <person name="Moncalvo J.-M."/>
        </authorList>
    </citation>
    <scope>NUCLEOTIDE SEQUENCE [LARGE SCALE GENOMIC DNA]</scope>
    <source>
        <strain evidence="9">COL-18-3</strain>
    </source>
</reference>
<dbReference type="NCBIfam" id="NF001862">
    <property type="entry name" value="PRK00601.1"/>
    <property type="match status" value="1"/>
</dbReference>
<name>A0A1R1PTR5_ZANCU</name>
<dbReference type="InterPro" id="IPR029054">
    <property type="entry name" value="dUTPase-like"/>
</dbReference>
<evidence type="ECO:0000256" key="1">
    <source>
        <dbReference type="ARBA" id="ARBA00005142"/>
    </source>
</evidence>
<comment type="catalytic activity">
    <reaction evidence="6">
        <text>dUTP + H2O = dUMP + diphosphate + H(+)</text>
        <dbReference type="Rhea" id="RHEA:10248"/>
        <dbReference type="ChEBI" id="CHEBI:15377"/>
        <dbReference type="ChEBI" id="CHEBI:15378"/>
        <dbReference type="ChEBI" id="CHEBI:33019"/>
        <dbReference type="ChEBI" id="CHEBI:61555"/>
        <dbReference type="ChEBI" id="CHEBI:246422"/>
        <dbReference type="EC" id="3.6.1.23"/>
    </reaction>
</comment>
<dbReference type="NCBIfam" id="TIGR00576">
    <property type="entry name" value="dut"/>
    <property type="match status" value="1"/>
</dbReference>
<dbReference type="PANTHER" id="PTHR11241:SF0">
    <property type="entry name" value="DEOXYURIDINE 5'-TRIPHOSPHATE NUCLEOTIDOHYDROLASE"/>
    <property type="match status" value="1"/>
</dbReference>
<keyword evidence="6" id="KW-0479">Metal-binding</keyword>
<dbReference type="GO" id="GO:0006226">
    <property type="term" value="P:dUMP biosynthetic process"/>
    <property type="evidence" value="ECO:0007669"/>
    <property type="project" value="UniProtKB-UniRule"/>
</dbReference>
<dbReference type="EC" id="3.6.1.23" evidence="6"/>
<dbReference type="Gene3D" id="2.70.40.10">
    <property type="match status" value="1"/>
</dbReference>
<organism evidence="8 9">
    <name type="scientific">Zancudomyces culisetae</name>
    <name type="common">Gut fungus</name>
    <name type="synonym">Smittium culisetae</name>
    <dbReference type="NCBI Taxonomy" id="1213189"/>
    <lineage>
        <taxon>Eukaryota</taxon>
        <taxon>Fungi</taxon>
        <taxon>Fungi incertae sedis</taxon>
        <taxon>Zoopagomycota</taxon>
        <taxon>Kickxellomycotina</taxon>
        <taxon>Harpellomycetes</taxon>
        <taxon>Harpellales</taxon>
        <taxon>Legeriomycetaceae</taxon>
        <taxon>Zancudomyces</taxon>
    </lineage>
</organism>
<dbReference type="PANTHER" id="PTHR11241">
    <property type="entry name" value="DEOXYURIDINE 5'-TRIPHOSPHATE NUCLEOTIDOHYDROLASE"/>
    <property type="match status" value="1"/>
</dbReference>
<keyword evidence="5 6" id="KW-0546">Nucleotide metabolism</keyword>
<evidence type="ECO:0000256" key="4">
    <source>
        <dbReference type="ARBA" id="ARBA00022801"/>
    </source>
</evidence>